<dbReference type="PRINTS" id="PR00039">
    <property type="entry name" value="HTHLYSR"/>
</dbReference>
<dbReference type="InterPro" id="IPR058163">
    <property type="entry name" value="LysR-type_TF_proteobact-type"/>
</dbReference>
<dbReference type="PANTHER" id="PTHR30537:SF26">
    <property type="entry name" value="GLYCINE CLEAVAGE SYSTEM TRANSCRIPTIONAL ACTIVATOR"/>
    <property type="match status" value="1"/>
</dbReference>
<evidence type="ECO:0000256" key="1">
    <source>
        <dbReference type="ARBA" id="ARBA00009437"/>
    </source>
</evidence>
<dbReference type="InterPro" id="IPR000847">
    <property type="entry name" value="LysR_HTH_N"/>
</dbReference>
<sequence length="307" mass="34776">MVSMIKSAPLKSLYTFIAVAETGSMVLAAEQLSISHSAVSQSIKALESQLNTALFNRIGRRVELNPVGERYYKRIAPAMAEILTASQEASNASNEHTHLTLNMVNSLALHWWIPRVADFQLMAPNSDIRISNLVGEFDLEREGIDAAIIHGQPDKWQKYHCEKLADDQLILVCNPQLLAGLNEDELTPQSLLERFKAIYVTNPRRQNDWQTWCEANNLVQPKQHNNLTFNISVQATQAAMRQLGILVTHKQFVRDDIKHGMLTQIGKSIVNPHQQFYFATSHAMLNHPQVSALREWLKREFLKTASE</sequence>
<dbReference type="InterPro" id="IPR036388">
    <property type="entry name" value="WH-like_DNA-bd_sf"/>
</dbReference>
<dbReference type="InterPro" id="IPR005119">
    <property type="entry name" value="LysR_subst-bd"/>
</dbReference>
<comment type="similarity">
    <text evidence="1">Belongs to the LysR transcriptional regulatory family.</text>
</comment>
<keyword evidence="3" id="KW-0238">DNA-binding</keyword>
<evidence type="ECO:0000256" key="3">
    <source>
        <dbReference type="ARBA" id="ARBA00023125"/>
    </source>
</evidence>
<dbReference type="AlphaFoldDB" id="A0A510Y112"/>
<name>A0A510Y112_9GAMM</name>
<keyword evidence="4" id="KW-0804">Transcription</keyword>
<dbReference type="SUPFAM" id="SSF53850">
    <property type="entry name" value="Periplasmic binding protein-like II"/>
    <property type="match status" value="1"/>
</dbReference>
<protein>
    <submittedName>
        <fullName evidence="6">LysR family transcriptional regulator</fullName>
    </submittedName>
</protein>
<dbReference type="Proteomes" id="UP000321419">
    <property type="component" value="Unassembled WGS sequence"/>
</dbReference>
<comment type="caution">
    <text evidence="6">The sequence shown here is derived from an EMBL/GenBank/DDBJ whole genome shotgun (WGS) entry which is preliminary data.</text>
</comment>
<dbReference type="GO" id="GO:0003700">
    <property type="term" value="F:DNA-binding transcription factor activity"/>
    <property type="evidence" value="ECO:0007669"/>
    <property type="project" value="InterPro"/>
</dbReference>
<dbReference type="Gene3D" id="3.40.190.10">
    <property type="entry name" value="Periplasmic binding protein-like II"/>
    <property type="match status" value="2"/>
</dbReference>
<reference evidence="6 7" key="1">
    <citation type="submission" date="2019-07" db="EMBL/GenBank/DDBJ databases">
        <title>Whole genome shotgun sequence of Pseudoalteromonas espejiana NBRC 102222.</title>
        <authorList>
            <person name="Hosoyama A."/>
            <person name="Uohara A."/>
            <person name="Ohji S."/>
            <person name="Ichikawa N."/>
        </authorList>
    </citation>
    <scope>NUCLEOTIDE SEQUENCE [LARGE SCALE GENOMIC DNA]</scope>
    <source>
        <strain evidence="6 7">NBRC 102222</strain>
    </source>
</reference>
<accession>A0A510Y112</accession>
<dbReference type="SUPFAM" id="SSF46785">
    <property type="entry name" value="Winged helix' DNA-binding domain"/>
    <property type="match status" value="1"/>
</dbReference>
<dbReference type="GO" id="GO:0006351">
    <property type="term" value="P:DNA-templated transcription"/>
    <property type="evidence" value="ECO:0007669"/>
    <property type="project" value="TreeGrafter"/>
</dbReference>
<evidence type="ECO:0000259" key="5">
    <source>
        <dbReference type="PROSITE" id="PS50931"/>
    </source>
</evidence>
<dbReference type="Pfam" id="PF03466">
    <property type="entry name" value="LysR_substrate"/>
    <property type="match status" value="1"/>
</dbReference>
<keyword evidence="2" id="KW-0805">Transcription regulation</keyword>
<evidence type="ECO:0000256" key="2">
    <source>
        <dbReference type="ARBA" id="ARBA00023015"/>
    </source>
</evidence>
<dbReference type="InterPro" id="IPR036390">
    <property type="entry name" value="WH_DNA-bd_sf"/>
</dbReference>
<gene>
    <name evidence="6" type="ORF">PES01_38150</name>
</gene>
<dbReference type="Pfam" id="PF00126">
    <property type="entry name" value="HTH_1"/>
    <property type="match status" value="1"/>
</dbReference>
<feature type="domain" description="HTH lysR-type" evidence="5">
    <location>
        <begin position="10"/>
        <end position="65"/>
    </location>
</feature>
<dbReference type="EMBL" id="BJUM01000067">
    <property type="protein sequence ID" value="GEK56970.1"/>
    <property type="molecule type" value="Genomic_DNA"/>
</dbReference>
<evidence type="ECO:0000313" key="6">
    <source>
        <dbReference type="EMBL" id="GEK56970.1"/>
    </source>
</evidence>
<dbReference type="PANTHER" id="PTHR30537">
    <property type="entry name" value="HTH-TYPE TRANSCRIPTIONAL REGULATOR"/>
    <property type="match status" value="1"/>
</dbReference>
<dbReference type="GO" id="GO:0043565">
    <property type="term" value="F:sequence-specific DNA binding"/>
    <property type="evidence" value="ECO:0007669"/>
    <property type="project" value="TreeGrafter"/>
</dbReference>
<dbReference type="Gene3D" id="1.10.10.10">
    <property type="entry name" value="Winged helix-like DNA-binding domain superfamily/Winged helix DNA-binding domain"/>
    <property type="match status" value="1"/>
</dbReference>
<evidence type="ECO:0000256" key="4">
    <source>
        <dbReference type="ARBA" id="ARBA00023163"/>
    </source>
</evidence>
<proteinExistence type="inferred from homology"/>
<dbReference type="FunFam" id="1.10.10.10:FF:000001">
    <property type="entry name" value="LysR family transcriptional regulator"/>
    <property type="match status" value="1"/>
</dbReference>
<dbReference type="PROSITE" id="PS50931">
    <property type="entry name" value="HTH_LYSR"/>
    <property type="match status" value="1"/>
</dbReference>
<evidence type="ECO:0000313" key="7">
    <source>
        <dbReference type="Proteomes" id="UP000321419"/>
    </source>
</evidence>
<organism evidence="6 7">
    <name type="scientific">Pseudoalteromonas espejiana</name>
    <dbReference type="NCBI Taxonomy" id="28107"/>
    <lineage>
        <taxon>Bacteria</taxon>
        <taxon>Pseudomonadati</taxon>
        <taxon>Pseudomonadota</taxon>
        <taxon>Gammaproteobacteria</taxon>
        <taxon>Alteromonadales</taxon>
        <taxon>Pseudoalteromonadaceae</taxon>
        <taxon>Pseudoalteromonas</taxon>
    </lineage>
</organism>
<keyword evidence="7" id="KW-1185">Reference proteome</keyword>